<reference evidence="5 6" key="1">
    <citation type="submission" date="2018-09" db="EMBL/GenBank/DDBJ databases">
        <title>Genomic investigation of the strawberry pathogen Phytophthora fragariae indicates pathogenicity is determined by transcriptional variation in three key races.</title>
        <authorList>
            <person name="Adams T.M."/>
            <person name="Armitage A.D."/>
            <person name="Sobczyk M.K."/>
            <person name="Bates H.J."/>
            <person name="Dunwell J.M."/>
            <person name="Nellist C.F."/>
            <person name="Harrison R.J."/>
        </authorList>
    </citation>
    <scope>NUCLEOTIDE SEQUENCE [LARGE SCALE GENOMIC DNA]</scope>
    <source>
        <strain evidence="5 6">NOV-77</strain>
    </source>
</reference>
<dbReference type="GO" id="GO:0016906">
    <property type="term" value="F:sterol 3-beta-glucosyltransferase activity"/>
    <property type="evidence" value="ECO:0007669"/>
    <property type="project" value="UniProtKB-ARBA"/>
</dbReference>
<comment type="caution">
    <text evidence="5">The sequence shown here is derived from an EMBL/GenBank/DDBJ whole genome shotgun (WGS) entry which is preliminary data.</text>
</comment>
<dbReference type="InterPro" id="IPR002213">
    <property type="entry name" value="UDP_glucos_trans"/>
</dbReference>
<evidence type="ECO:0000259" key="3">
    <source>
        <dbReference type="Pfam" id="PF03033"/>
    </source>
</evidence>
<keyword evidence="1 5" id="KW-0808">Transferase</keyword>
<dbReference type="InterPro" id="IPR010610">
    <property type="entry name" value="EryCIII-like_C"/>
</dbReference>
<dbReference type="InterPro" id="IPR050426">
    <property type="entry name" value="Glycosyltransferase_28"/>
</dbReference>
<evidence type="ECO:0000256" key="1">
    <source>
        <dbReference type="ARBA" id="ARBA00022679"/>
    </source>
</evidence>
<sequence>MQRSSTNVDAPNEQIALDDHGDSSNEHQPLAVGVCGPDGRIQLEFRAEDAIDVRPSNAGIKADTPRLTTHVQHPESSNSITAKTDTAIQRPPVMRICIIIVGTRGDVQPFLAIAKRLQRDGHRVRLATHVVYRDFVMDHGVEFYPLGGDPKELAAYMVKTGGHLIPTKIETLTKDVPRNKEMINEIVHSTWPAVSAADPDGGDPGVPGNPFQAQAIIANPVSYGHIHVAERLGVPLHIMFPQPWVPTRAFPHPLANMPYTDELKKTNYLSYKMVDLLMWQGTEGLINEFRTKVLKLRKIRNGDGGRDLLLDLHIPHAFMWSPELVPKPADWGDLYDVIGTVTLNSGPSSSYTASPELEAFLGRDNGPIFVGFGSMVLADPAATTKMIVQAAQQADVRVLIQSSWSDMAGDLDIPDNVFFIGNCPHDWLMPRVCAVVHHGGAGTTAAGLLAGKPTFIVPFFGDQPFWGHAVVKAGVGVEPCPISQLTAEKLREAFVGLMDPTLRARALELRDTMRREDGASEAVRSFYRHLPTQEMLCDLDHERIATRWCVRDRLKLCDRCAFIVGERQENAGKRMVSYHRVDYSARGPDSTLAGASSGTGVFFHEIAGAYSGLVREPVKGFSKNGVAGGALGTVKGVGRFLVRPTLGLVHFTDRVVTGHINAHREEGEQKHSSMLDRRFMATVGLQKGLANSHCPTKEENGVDTVIFHSQKQRKKILRSIDGAAGRYRARYKAALDLSADRSTLSPTDNPLFPSDTPNSQKSSFSETQVQSNRGTTFKRRDVAPDITLREVRLKSSGQVDLAIDIPGEETDFIDKSTIAQWHELAVFQYGKAVQAVRTNVNTKSAIPNMNVCLAAIGTWHNGIKQFAAIGLELAAHGHRVRLAANECFRSKIVALGLEFYPLAGAPDSIQDFVQLIHDAQLVNNDAEPGRTSLEALQGFRELTYSLWPAAYGSDPHGNSPNKPGDHFRADALLWHPMLLGHVHVAQRLGIPLQCASLDPLSPTFEFPHVVRIKRSSGDESSTQQFALARCRRCRAEPRLYTGHPDPVSFVHRALYSSDRPDLLVQWEVPHVYLFNPALLPKPLDWTEEITVAGHVTLRDDHGTSNLPQALTEFAFSKSSLPVVYFGVSAQNLAVGEFEGLVRKVDQAAQHSHVRVIIQARDAAAFAPHRSSSVYMVGTDIPYAQLFPGVAATVHWGEPDVLAEGLMAGKPVAVCGSHLSQLFTARLCQCVGVGIAAIDPKTCTVESLVRSFQQLLQPAIRDKIQALARTFDPNRALDVAVGSFYSNLPLQAMVCDVDPSKLARVFDSHHVVKLSLEAYLAVQPIRDESKGFLPYKPLQYDGFCPPVFSIRGNPGEIPRDVKPPRGLDGVGMTIEVLNAQDERRSSELSLHSSESSSSGDAQVVDTEVFWTSKEEEDAVRKSTNAAYERLVKPRALRKRDKLAHMFGGKPKDSEQR</sequence>
<evidence type="ECO:0000259" key="4">
    <source>
        <dbReference type="Pfam" id="PF06722"/>
    </source>
</evidence>
<dbReference type="GO" id="GO:0005975">
    <property type="term" value="P:carbohydrate metabolic process"/>
    <property type="evidence" value="ECO:0007669"/>
    <property type="project" value="InterPro"/>
</dbReference>
<feature type="domain" description="Erythromycin biosynthesis protein CIII-like C-terminal" evidence="4">
    <location>
        <begin position="389"/>
        <end position="522"/>
    </location>
</feature>
<protein>
    <submittedName>
        <fullName evidence="5">Sterol 3-beta-glucosyltransferase</fullName>
    </submittedName>
</protein>
<evidence type="ECO:0000313" key="6">
    <source>
        <dbReference type="Proteomes" id="UP000486351"/>
    </source>
</evidence>
<dbReference type="FunFam" id="3.40.50.2000:FF:000163">
    <property type="entry name" value="Sterol 3-beta-glucosyltransferase"/>
    <property type="match status" value="2"/>
</dbReference>
<dbReference type="EMBL" id="QXFY01003575">
    <property type="protein sequence ID" value="KAE9283852.1"/>
    <property type="molecule type" value="Genomic_DNA"/>
</dbReference>
<dbReference type="Pfam" id="PF03033">
    <property type="entry name" value="Glyco_transf_28"/>
    <property type="match status" value="1"/>
</dbReference>
<feature type="region of interest" description="Disordered" evidence="2">
    <location>
        <begin position="1"/>
        <end position="33"/>
    </location>
</feature>
<evidence type="ECO:0000313" key="5">
    <source>
        <dbReference type="EMBL" id="KAE9283852.1"/>
    </source>
</evidence>
<dbReference type="CDD" id="cd03784">
    <property type="entry name" value="GT1_Gtf-like"/>
    <property type="match status" value="1"/>
</dbReference>
<dbReference type="InterPro" id="IPR004276">
    <property type="entry name" value="GlycoTrans_28_N"/>
</dbReference>
<proteinExistence type="predicted"/>
<gene>
    <name evidence="5" type="ORF">PF008_g27303</name>
</gene>
<dbReference type="Gene3D" id="3.40.50.2000">
    <property type="entry name" value="Glycogen Phosphorylase B"/>
    <property type="match status" value="4"/>
</dbReference>
<dbReference type="PANTHER" id="PTHR48050:SF13">
    <property type="entry name" value="STEROL 3-BETA-GLUCOSYLTRANSFERASE UGT80A2"/>
    <property type="match status" value="1"/>
</dbReference>
<dbReference type="Pfam" id="PF06722">
    <property type="entry name" value="EryCIII-like_C"/>
    <property type="match status" value="1"/>
</dbReference>
<evidence type="ECO:0000256" key="2">
    <source>
        <dbReference type="SAM" id="MobiDB-lite"/>
    </source>
</evidence>
<dbReference type="SUPFAM" id="SSF53756">
    <property type="entry name" value="UDP-Glycosyltransferase/glycogen phosphorylase"/>
    <property type="match status" value="2"/>
</dbReference>
<dbReference type="PANTHER" id="PTHR48050">
    <property type="entry name" value="STEROL 3-BETA-GLUCOSYLTRANSFERASE"/>
    <property type="match status" value="1"/>
</dbReference>
<feature type="domain" description="Glycosyltransferase family 28 N-terminal" evidence="3">
    <location>
        <begin position="96"/>
        <end position="251"/>
    </location>
</feature>
<dbReference type="Proteomes" id="UP000486351">
    <property type="component" value="Unassembled WGS sequence"/>
</dbReference>
<feature type="compositionally biased region" description="Polar residues" evidence="2">
    <location>
        <begin position="755"/>
        <end position="775"/>
    </location>
</feature>
<accession>A0A6G0QEJ6</accession>
<organism evidence="5 6">
    <name type="scientific">Phytophthora fragariae</name>
    <dbReference type="NCBI Taxonomy" id="53985"/>
    <lineage>
        <taxon>Eukaryota</taxon>
        <taxon>Sar</taxon>
        <taxon>Stramenopiles</taxon>
        <taxon>Oomycota</taxon>
        <taxon>Peronosporomycetes</taxon>
        <taxon>Peronosporales</taxon>
        <taxon>Peronosporaceae</taxon>
        <taxon>Phytophthora</taxon>
    </lineage>
</organism>
<name>A0A6G0QEJ6_9STRA</name>
<feature type="region of interest" description="Disordered" evidence="2">
    <location>
        <begin position="741"/>
        <end position="775"/>
    </location>
</feature>